<comment type="caution">
    <text evidence="19">The sequence shown here is derived from an EMBL/GenBank/DDBJ whole genome shotgun (WGS) entry which is preliminary data.</text>
</comment>
<evidence type="ECO:0000256" key="3">
    <source>
        <dbReference type="ARBA" id="ARBA00022723"/>
    </source>
</evidence>
<dbReference type="InterPro" id="IPR028651">
    <property type="entry name" value="ING_fam"/>
</dbReference>
<feature type="site" description="Histone H3K4me3 binding" evidence="13">
    <location>
        <position position="179"/>
    </location>
</feature>
<organism evidence="19 20">
    <name type="scientific">Diplodia seriata</name>
    <dbReference type="NCBI Taxonomy" id="420778"/>
    <lineage>
        <taxon>Eukaryota</taxon>
        <taxon>Fungi</taxon>
        <taxon>Dikarya</taxon>
        <taxon>Ascomycota</taxon>
        <taxon>Pezizomycotina</taxon>
        <taxon>Dothideomycetes</taxon>
        <taxon>Dothideomycetes incertae sedis</taxon>
        <taxon>Botryosphaeriales</taxon>
        <taxon>Botryosphaeriaceae</taxon>
        <taxon>Diplodia</taxon>
    </lineage>
</organism>
<gene>
    <name evidence="19" type="ORF">UCDDS831_g01918</name>
</gene>
<dbReference type="Gene3D" id="3.30.40.10">
    <property type="entry name" value="Zinc/RING finger domain, C3HC4 (zinc finger)"/>
    <property type="match status" value="1"/>
</dbReference>
<feature type="site" description="Histone H3K4me3 binding" evidence="13">
    <location>
        <position position="191"/>
    </location>
</feature>
<keyword evidence="4" id="KW-0227">DNA damage</keyword>
<evidence type="ECO:0000256" key="9">
    <source>
        <dbReference type="ARBA" id="ARBA00023242"/>
    </source>
</evidence>
<feature type="region of interest" description="Disordered" evidence="17">
    <location>
        <begin position="111"/>
        <end position="159"/>
    </location>
</feature>
<dbReference type="InterPro" id="IPR019787">
    <property type="entry name" value="Znf_PHD-finger"/>
</dbReference>
<keyword evidence="8" id="KW-0234">DNA repair</keyword>
<evidence type="ECO:0000256" key="14">
    <source>
        <dbReference type="PIRSR" id="PIRSR628651-51"/>
    </source>
</evidence>
<proteinExistence type="inferred from homology"/>
<keyword evidence="5 15" id="KW-0863">Zinc-finger</keyword>
<dbReference type="GO" id="GO:0035267">
    <property type="term" value="C:NuA4 histone acetyltransferase complex"/>
    <property type="evidence" value="ECO:0007669"/>
    <property type="project" value="TreeGrafter"/>
</dbReference>
<evidence type="ECO:0000259" key="18">
    <source>
        <dbReference type="PROSITE" id="PS50016"/>
    </source>
</evidence>
<feature type="binding site" evidence="14">
    <location>
        <position position="182"/>
    </location>
    <ligand>
        <name>Zn(2+)</name>
        <dbReference type="ChEBI" id="CHEBI:29105"/>
        <label>2</label>
    </ligand>
</feature>
<evidence type="ECO:0000256" key="10">
    <source>
        <dbReference type="ARBA" id="ARBA00023254"/>
    </source>
</evidence>
<evidence type="ECO:0000256" key="5">
    <source>
        <dbReference type="ARBA" id="ARBA00022771"/>
    </source>
</evidence>
<dbReference type="CDD" id="cd16858">
    <property type="entry name" value="ING_ING3_Yng2p"/>
    <property type="match status" value="1"/>
</dbReference>
<name>A0A0G2HB71_9PEZI</name>
<evidence type="ECO:0000313" key="20">
    <source>
        <dbReference type="Proteomes" id="UP000034182"/>
    </source>
</evidence>
<dbReference type="GO" id="GO:0006325">
    <property type="term" value="P:chromatin organization"/>
    <property type="evidence" value="ECO:0007669"/>
    <property type="project" value="UniProtKB-KW"/>
</dbReference>
<dbReference type="PROSITE" id="PS50016">
    <property type="entry name" value="ZF_PHD_2"/>
    <property type="match status" value="1"/>
</dbReference>
<sequence length="226" mass="25117">MALAEDAASVLELFIHDVANLPAEITHLYEEMQAKEQQIQACNNIIDARDGSLQKFVKLNGSLVKNPKEEPYNKLILQNYEKAQTLQDEKVHLAEKAAQLKIGKAGISKKSARRLMGGSRASPSTTGDDESMLSDAEVSDEDASALGHDGAADDDPLDLEEDADDTQYCICERVSFGDMVACDNPKCEIQWFHWECVGLTQEPKGEWLCPICDPNSKYDKKKKKLR</sequence>
<evidence type="ECO:0000256" key="11">
    <source>
        <dbReference type="ARBA" id="ARBA00023306"/>
    </source>
</evidence>
<feature type="binding site" evidence="14">
    <location>
        <position position="193"/>
    </location>
    <ligand>
        <name>Zn(2+)</name>
        <dbReference type="ChEBI" id="CHEBI:29105"/>
        <label>1</label>
    </ligand>
</feature>
<comment type="similarity">
    <text evidence="2 16">Belongs to the ING family.</text>
</comment>
<evidence type="ECO:0000256" key="4">
    <source>
        <dbReference type="ARBA" id="ARBA00022763"/>
    </source>
</evidence>
<keyword evidence="9 16" id="KW-0539">Nucleus</keyword>
<evidence type="ECO:0000256" key="8">
    <source>
        <dbReference type="ARBA" id="ARBA00023204"/>
    </source>
</evidence>
<feature type="binding site" evidence="14">
    <location>
        <position position="209"/>
    </location>
    <ligand>
        <name>Zn(2+)</name>
        <dbReference type="ChEBI" id="CHEBI:29105"/>
        <label>2</label>
    </ligand>
</feature>
<reference evidence="19 20" key="2">
    <citation type="submission" date="2015-05" db="EMBL/GenBank/DDBJ databases">
        <title>Distinctive expansion of gene families associated with plant cell wall degradation and secondary metabolism in the genomes of grapevine trunk pathogens.</title>
        <authorList>
            <person name="Lawrence D.P."/>
            <person name="Travadon R."/>
            <person name="Rolshausen P.E."/>
            <person name="Baumgartner K."/>
        </authorList>
    </citation>
    <scope>NUCLEOTIDE SEQUENCE [LARGE SCALE GENOMIC DNA]</scope>
    <source>
        <strain evidence="19">DS831</strain>
    </source>
</reference>
<evidence type="ECO:0000256" key="12">
    <source>
        <dbReference type="ARBA" id="ARBA00037044"/>
    </source>
</evidence>
<comment type="domain">
    <text evidence="16">The PHD-type zinc finger mediates the binding to H3K4me3.</text>
</comment>
<dbReference type="GO" id="GO:0051321">
    <property type="term" value="P:meiotic cell cycle"/>
    <property type="evidence" value="ECO:0007669"/>
    <property type="project" value="UniProtKB-KW"/>
</dbReference>
<feature type="compositionally biased region" description="Acidic residues" evidence="17">
    <location>
        <begin position="127"/>
        <end position="143"/>
    </location>
</feature>
<comment type="function">
    <text evidence="16">Component of an histone acetyltransferase complex.</text>
</comment>
<evidence type="ECO:0000256" key="13">
    <source>
        <dbReference type="PIRSR" id="PIRSR628651-50"/>
    </source>
</evidence>
<dbReference type="SMART" id="SM01408">
    <property type="entry name" value="ING"/>
    <property type="match status" value="1"/>
</dbReference>
<comment type="subcellular location">
    <subcellularLocation>
        <location evidence="1 16">Nucleus</location>
    </subcellularLocation>
</comment>
<dbReference type="PANTHER" id="PTHR10333">
    <property type="entry name" value="INHIBITOR OF GROWTH PROTEIN"/>
    <property type="match status" value="1"/>
</dbReference>
<dbReference type="PANTHER" id="PTHR10333:SF100">
    <property type="entry name" value="CHROMATIN MODIFICATION-RELATED PROTEIN YNG2"/>
    <property type="match status" value="1"/>
</dbReference>
<feature type="binding site" evidence="14">
    <location>
        <position position="187"/>
    </location>
    <ligand>
        <name>Zn(2+)</name>
        <dbReference type="ChEBI" id="CHEBI:29105"/>
        <label>2</label>
    </ligand>
</feature>
<dbReference type="InterPro" id="IPR024610">
    <property type="entry name" value="ING_N_histone-binding"/>
</dbReference>
<dbReference type="GO" id="GO:0005634">
    <property type="term" value="C:nucleus"/>
    <property type="evidence" value="ECO:0007669"/>
    <property type="project" value="UniProtKB-SubCell"/>
</dbReference>
<feature type="binding site" evidence="14">
    <location>
        <position position="169"/>
    </location>
    <ligand>
        <name>Zn(2+)</name>
        <dbReference type="ChEBI" id="CHEBI:29105"/>
        <label>1</label>
    </ligand>
</feature>
<dbReference type="GO" id="GO:0006281">
    <property type="term" value="P:DNA repair"/>
    <property type="evidence" value="ECO:0007669"/>
    <property type="project" value="UniProtKB-KW"/>
</dbReference>
<keyword evidence="3 14" id="KW-0479">Metal-binding</keyword>
<dbReference type="Pfam" id="PF12998">
    <property type="entry name" value="ING"/>
    <property type="match status" value="1"/>
</dbReference>
<keyword evidence="7 16" id="KW-0156">Chromatin regulator</keyword>
<dbReference type="InterPro" id="IPR011011">
    <property type="entry name" value="Znf_FYVE_PHD"/>
</dbReference>
<keyword evidence="6 14" id="KW-0862">Zinc</keyword>
<dbReference type="GO" id="GO:0008270">
    <property type="term" value="F:zinc ion binding"/>
    <property type="evidence" value="ECO:0007669"/>
    <property type="project" value="UniProtKB-KW"/>
</dbReference>
<dbReference type="GO" id="GO:0006355">
    <property type="term" value="P:regulation of DNA-templated transcription"/>
    <property type="evidence" value="ECO:0007669"/>
    <property type="project" value="TreeGrafter"/>
</dbReference>
<feature type="site" description="Histone H3K4me3 binding" evidence="13">
    <location>
        <position position="168"/>
    </location>
</feature>
<evidence type="ECO:0000256" key="16">
    <source>
        <dbReference type="RuleBase" id="RU361213"/>
    </source>
</evidence>
<dbReference type="SUPFAM" id="SSF57903">
    <property type="entry name" value="FYVE/PHD zinc finger"/>
    <property type="match status" value="1"/>
</dbReference>
<evidence type="ECO:0000256" key="1">
    <source>
        <dbReference type="ARBA" id="ARBA00004123"/>
    </source>
</evidence>
<evidence type="ECO:0000256" key="15">
    <source>
        <dbReference type="PROSITE-ProRule" id="PRU00146"/>
    </source>
</evidence>
<evidence type="ECO:0000256" key="7">
    <source>
        <dbReference type="ARBA" id="ARBA00022853"/>
    </source>
</evidence>
<evidence type="ECO:0000256" key="17">
    <source>
        <dbReference type="SAM" id="MobiDB-lite"/>
    </source>
</evidence>
<comment type="subunit">
    <text evidence="16">Component of an histone acetyltransferase complex. Interacts with H3K4me3 and to a lesser extent with H3K4me2.</text>
</comment>
<dbReference type="AlphaFoldDB" id="A0A0G2HB71"/>
<dbReference type="EMBL" id="LAQI01000035">
    <property type="protein sequence ID" value="KKY25825.1"/>
    <property type="molecule type" value="Genomic_DNA"/>
</dbReference>
<accession>A0A0G2HB71</accession>
<comment type="function">
    <text evidence="12">Component of the NuA4 histone acetyltransferase complex which is involved in transcriptional activation of selected genes principally by acetylation of nucleosomal histone H4 and H2A. The NuA4 complex is also involved in DNA repair. Involved in cell cycle progression and meiosis.</text>
</comment>
<dbReference type="InterPro" id="IPR019786">
    <property type="entry name" value="Zinc_finger_PHD-type_CS"/>
</dbReference>
<reference evidence="19 20" key="1">
    <citation type="submission" date="2015-03" db="EMBL/GenBank/DDBJ databases">
        <authorList>
            <person name="Morales-Cruz A."/>
            <person name="Amrine K.C."/>
            <person name="Cantu D."/>
        </authorList>
    </citation>
    <scope>NUCLEOTIDE SEQUENCE [LARGE SCALE GENOMIC DNA]</scope>
    <source>
        <strain evidence="19">DS831</strain>
    </source>
</reference>
<dbReference type="SMART" id="SM00249">
    <property type="entry name" value="PHD"/>
    <property type="match status" value="1"/>
</dbReference>
<evidence type="ECO:0000256" key="6">
    <source>
        <dbReference type="ARBA" id="ARBA00022833"/>
    </source>
</evidence>
<dbReference type="Gene3D" id="6.10.140.1740">
    <property type="match status" value="1"/>
</dbReference>
<feature type="binding site" evidence="14">
    <location>
        <position position="171"/>
    </location>
    <ligand>
        <name>Zn(2+)</name>
        <dbReference type="ChEBI" id="CHEBI:29105"/>
        <label>1</label>
    </ligand>
</feature>
<dbReference type="InterPro" id="IPR013083">
    <property type="entry name" value="Znf_RING/FYVE/PHD"/>
</dbReference>
<feature type="site" description="Histone H3K4me3 binding" evidence="13">
    <location>
        <position position="183"/>
    </location>
</feature>
<keyword evidence="10" id="KW-0469">Meiosis</keyword>
<evidence type="ECO:0000313" key="19">
    <source>
        <dbReference type="EMBL" id="KKY25825.1"/>
    </source>
</evidence>
<dbReference type="CDD" id="cd15505">
    <property type="entry name" value="PHD_ING"/>
    <property type="match status" value="1"/>
</dbReference>
<feature type="binding site" evidence="14">
    <location>
        <position position="212"/>
    </location>
    <ligand>
        <name>Zn(2+)</name>
        <dbReference type="ChEBI" id="CHEBI:29105"/>
        <label>2</label>
    </ligand>
</feature>
<evidence type="ECO:0000256" key="2">
    <source>
        <dbReference type="ARBA" id="ARBA00010210"/>
    </source>
</evidence>
<dbReference type="PROSITE" id="PS01359">
    <property type="entry name" value="ZF_PHD_1"/>
    <property type="match status" value="1"/>
</dbReference>
<feature type="domain" description="PHD-type" evidence="18">
    <location>
        <begin position="166"/>
        <end position="215"/>
    </location>
</feature>
<protein>
    <recommendedName>
        <fullName evidence="16">Chromatin modification-related protein</fullName>
    </recommendedName>
</protein>
<feature type="binding site" evidence="14">
    <location>
        <position position="196"/>
    </location>
    <ligand>
        <name>Zn(2+)</name>
        <dbReference type="ChEBI" id="CHEBI:29105"/>
        <label>1</label>
    </ligand>
</feature>
<dbReference type="InterPro" id="IPR001965">
    <property type="entry name" value="Znf_PHD"/>
</dbReference>
<dbReference type="Proteomes" id="UP000034182">
    <property type="component" value="Unassembled WGS sequence"/>
</dbReference>
<keyword evidence="11" id="KW-0131">Cell cycle</keyword>